<keyword evidence="3" id="KW-1185">Reference proteome</keyword>
<dbReference type="Proteomes" id="UP000499080">
    <property type="component" value="Unassembled WGS sequence"/>
</dbReference>
<dbReference type="EMBL" id="BGPR01043880">
    <property type="protein sequence ID" value="GBO20535.1"/>
    <property type="molecule type" value="Genomic_DNA"/>
</dbReference>
<accession>A0A4Y2V5H4</accession>
<evidence type="ECO:0000256" key="1">
    <source>
        <dbReference type="SAM" id="MobiDB-lite"/>
    </source>
</evidence>
<sequence length="169" mass="18648">MRLGYQPIDTPGTEMYHPSNGSPRTANTWGSSIKGTQAPYSPDSCPHRGVSGEQEDPQNILKYGLPVEERNKIKTVRRTQKGGLAVVFHKAEDVSGITDKILSSEGISSKFSARPPGKRHPSLIIYDGPSSTDIKHIQIAASSYSEDSHLLRLRFKMRGKDRGHRTYGS</sequence>
<dbReference type="AlphaFoldDB" id="A0A4Y2V5H4"/>
<feature type="compositionally biased region" description="Polar residues" evidence="1">
    <location>
        <begin position="19"/>
        <end position="39"/>
    </location>
</feature>
<organism evidence="2 3">
    <name type="scientific">Araneus ventricosus</name>
    <name type="common">Orbweaver spider</name>
    <name type="synonym">Epeira ventricosa</name>
    <dbReference type="NCBI Taxonomy" id="182803"/>
    <lineage>
        <taxon>Eukaryota</taxon>
        <taxon>Metazoa</taxon>
        <taxon>Ecdysozoa</taxon>
        <taxon>Arthropoda</taxon>
        <taxon>Chelicerata</taxon>
        <taxon>Arachnida</taxon>
        <taxon>Araneae</taxon>
        <taxon>Araneomorphae</taxon>
        <taxon>Entelegynae</taxon>
        <taxon>Araneoidea</taxon>
        <taxon>Araneidae</taxon>
        <taxon>Araneus</taxon>
    </lineage>
</organism>
<reference evidence="2 3" key="1">
    <citation type="journal article" date="2019" name="Sci. Rep.">
        <title>Orb-weaving spider Araneus ventricosus genome elucidates the spidroin gene catalogue.</title>
        <authorList>
            <person name="Kono N."/>
            <person name="Nakamura H."/>
            <person name="Ohtoshi R."/>
            <person name="Moran D.A.P."/>
            <person name="Shinohara A."/>
            <person name="Yoshida Y."/>
            <person name="Fujiwara M."/>
            <person name="Mori M."/>
            <person name="Tomita M."/>
            <person name="Arakawa K."/>
        </authorList>
    </citation>
    <scope>NUCLEOTIDE SEQUENCE [LARGE SCALE GENOMIC DNA]</scope>
</reference>
<proteinExistence type="predicted"/>
<protein>
    <submittedName>
        <fullName evidence="2">Uncharacterized protein</fullName>
    </submittedName>
</protein>
<dbReference type="OrthoDB" id="7964316at2759"/>
<gene>
    <name evidence="2" type="ORF">AVEN_248881_1</name>
</gene>
<feature type="region of interest" description="Disordered" evidence="1">
    <location>
        <begin position="1"/>
        <end position="56"/>
    </location>
</feature>
<comment type="caution">
    <text evidence="2">The sequence shown here is derived from an EMBL/GenBank/DDBJ whole genome shotgun (WGS) entry which is preliminary data.</text>
</comment>
<name>A0A4Y2V5H4_ARAVE</name>
<evidence type="ECO:0000313" key="2">
    <source>
        <dbReference type="EMBL" id="GBO20535.1"/>
    </source>
</evidence>
<evidence type="ECO:0000313" key="3">
    <source>
        <dbReference type="Proteomes" id="UP000499080"/>
    </source>
</evidence>